<reference evidence="2 3" key="1">
    <citation type="journal article" date="2019" name="Sci. Rep.">
        <title>Nanopore sequencing improves the draft genome of the human pathogenic amoeba Naegleria fowleri.</title>
        <authorList>
            <person name="Liechti N."/>
            <person name="Schurch N."/>
            <person name="Bruggmann R."/>
            <person name="Wittwer M."/>
        </authorList>
    </citation>
    <scope>NUCLEOTIDE SEQUENCE [LARGE SCALE GENOMIC DNA]</scope>
    <source>
        <strain evidence="2 3">ATCC 30894</strain>
    </source>
</reference>
<feature type="compositionally biased region" description="Polar residues" evidence="1">
    <location>
        <begin position="179"/>
        <end position="188"/>
    </location>
</feature>
<feature type="region of interest" description="Disordered" evidence="1">
    <location>
        <begin position="1"/>
        <end position="188"/>
    </location>
</feature>
<name>A0A6A5C085_NAEFO</name>
<evidence type="ECO:0000313" key="3">
    <source>
        <dbReference type="Proteomes" id="UP000444721"/>
    </source>
</evidence>
<dbReference type="OMA" id="QKKAHKH"/>
<dbReference type="VEuPathDB" id="AmoebaDB:NF0098360"/>
<dbReference type="AlphaFoldDB" id="A0A6A5C085"/>
<dbReference type="RefSeq" id="XP_044565809.1">
    <property type="nucleotide sequence ID" value="XM_044703452.1"/>
</dbReference>
<dbReference type="VEuPathDB" id="AmoebaDB:NfTy_079630"/>
<dbReference type="Proteomes" id="UP000444721">
    <property type="component" value="Unassembled WGS sequence"/>
</dbReference>
<proteinExistence type="predicted"/>
<dbReference type="OrthoDB" id="10396181at2759"/>
<evidence type="ECO:0000313" key="2">
    <source>
        <dbReference type="EMBL" id="KAF0981096.1"/>
    </source>
</evidence>
<organism evidence="2 3">
    <name type="scientific">Naegleria fowleri</name>
    <name type="common">Brain eating amoeba</name>
    <dbReference type="NCBI Taxonomy" id="5763"/>
    <lineage>
        <taxon>Eukaryota</taxon>
        <taxon>Discoba</taxon>
        <taxon>Heterolobosea</taxon>
        <taxon>Tetramitia</taxon>
        <taxon>Eutetramitia</taxon>
        <taxon>Vahlkampfiidae</taxon>
        <taxon>Naegleria</taxon>
    </lineage>
</organism>
<feature type="compositionally biased region" description="Polar residues" evidence="1">
    <location>
        <begin position="98"/>
        <end position="107"/>
    </location>
</feature>
<dbReference type="EMBL" id="VFQX01000016">
    <property type="protein sequence ID" value="KAF0981096.1"/>
    <property type="molecule type" value="Genomic_DNA"/>
</dbReference>
<evidence type="ECO:0000256" key="1">
    <source>
        <dbReference type="SAM" id="MobiDB-lite"/>
    </source>
</evidence>
<dbReference type="VEuPathDB" id="AmoebaDB:FDP41_012884"/>
<comment type="caution">
    <text evidence="2">The sequence shown here is derived from an EMBL/GenBank/DDBJ whole genome shotgun (WGS) entry which is preliminary data.</text>
</comment>
<accession>A0A6A5C085</accession>
<protein>
    <submittedName>
        <fullName evidence="2">Uncharacterized protein</fullName>
    </submittedName>
</protein>
<feature type="compositionally biased region" description="Basic and acidic residues" evidence="1">
    <location>
        <begin position="83"/>
        <end position="97"/>
    </location>
</feature>
<gene>
    <name evidence="2" type="ORF">FDP41_012884</name>
</gene>
<sequence length="402" mass="45818">MNSVNAREEDFADFNVLDPRSESAENDEPQQQQDESSALVMPSSNSSSHESLSHARSLHHHHDEEDEGNLSDNSVESEGYSILRDESVNDLLKEIDSLHQQPIGSTKNDSKSPKPILKKTTLSQSVKHVNFPSSTPPPSSNQLPSSVDISNNNKENRVEMKNSTTTAAVKSKSKVATMDPSTSTGMSIESQKQIEKLLNENCDLKLELTALKRELQATKKQQKKAHKHYKRVESDYQTMKQNQSVLMEKLEEKSSLISQFKKQTQKQKSEEKFVEQAKKLKNSIQEASSVSVLHKNYRDKTWEECTIESNSQLSQITSELCVENQTDLADSELKTFTLELIKELIEMKITINDLKNNIVELGVKKEQDFREWYSSNLKLHQAIQQVTQRNNNQPMNKQSWKK</sequence>
<keyword evidence="3" id="KW-1185">Reference proteome</keyword>
<dbReference type="GeneID" id="68120099"/>